<dbReference type="RefSeq" id="XP_009021469.1">
    <property type="nucleotide sequence ID" value="XM_009023221.1"/>
</dbReference>
<name>T1F9R2_HELRO</name>
<dbReference type="EnsemblMetazoa" id="HelroT175840">
    <property type="protein sequence ID" value="HelroP175840"/>
    <property type="gene ID" value="HelroG175840"/>
</dbReference>
<evidence type="ECO:0000313" key="4">
    <source>
        <dbReference type="Proteomes" id="UP000015101"/>
    </source>
</evidence>
<gene>
    <name evidence="3" type="primary">20205561</name>
    <name evidence="2" type="ORF">HELRODRAFT_175840</name>
</gene>
<protein>
    <recommendedName>
        <fullName evidence="1">Endonuclease/exonuclease/phosphatase domain-containing protein</fullName>
    </recommendedName>
</protein>
<dbReference type="GO" id="GO:0003906">
    <property type="term" value="F:DNA-(apurinic or apyrimidinic site) endonuclease activity"/>
    <property type="evidence" value="ECO:0000318"/>
    <property type="project" value="GO_Central"/>
</dbReference>
<dbReference type="KEGG" id="hro:HELRODRAFT_175840"/>
<dbReference type="GO" id="GO:0008081">
    <property type="term" value="F:phosphoric diester hydrolase activity"/>
    <property type="evidence" value="ECO:0000318"/>
    <property type="project" value="GO_Central"/>
</dbReference>
<dbReference type="GO" id="GO:0008311">
    <property type="term" value="F:double-stranded DNA 3'-5' DNA exonuclease activity"/>
    <property type="evidence" value="ECO:0000318"/>
    <property type="project" value="GO_Central"/>
</dbReference>
<dbReference type="AlphaFoldDB" id="T1F9R2"/>
<dbReference type="HOGENOM" id="CLU_1152829_0_0_1"/>
<dbReference type="EMBL" id="KB096945">
    <property type="protein sequence ID" value="ESO00419.1"/>
    <property type="molecule type" value="Genomic_DNA"/>
</dbReference>
<evidence type="ECO:0000313" key="3">
    <source>
        <dbReference type="EnsemblMetazoa" id="HelroP175840"/>
    </source>
</evidence>
<dbReference type="GeneID" id="20205561"/>
<dbReference type="SUPFAM" id="SSF56219">
    <property type="entry name" value="DNase I-like"/>
    <property type="match status" value="1"/>
</dbReference>
<proteinExistence type="predicted"/>
<dbReference type="Pfam" id="PF03372">
    <property type="entry name" value="Exo_endo_phos"/>
    <property type="match status" value="1"/>
</dbReference>
<dbReference type="EMBL" id="AMQM01005450">
    <property type="status" value="NOT_ANNOTATED_CDS"/>
    <property type="molecule type" value="Genomic_DNA"/>
</dbReference>
<dbReference type="InterPro" id="IPR036691">
    <property type="entry name" value="Endo/exonu/phosph_ase_sf"/>
</dbReference>
<dbReference type="Proteomes" id="UP000015101">
    <property type="component" value="Unassembled WGS sequence"/>
</dbReference>
<feature type="domain" description="Endonuclease/exonuclease/phosphatase" evidence="1">
    <location>
        <begin position="88"/>
        <end position="191"/>
    </location>
</feature>
<evidence type="ECO:0000313" key="2">
    <source>
        <dbReference type="EMBL" id="ESO00419.1"/>
    </source>
</evidence>
<reference evidence="2 4" key="2">
    <citation type="journal article" date="2013" name="Nature">
        <title>Insights into bilaterian evolution from three spiralian genomes.</title>
        <authorList>
            <person name="Simakov O."/>
            <person name="Marletaz F."/>
            <person name="Cho S.J."/>
            <person name="Edsinger-Gonzales E."/>
            <person name="Havlak P."/>
            <person name="Hellsten U."/>
            <person name="Kuo D.H."/>
            <person name="Larsson T."/>
            <person name="Lv J."/>
            <person name="Arendt D."/>
            <person name="Savage R."/>
            <person name="Osoegawa K."/>
            <person name="de Jong P."/>
            <person name="Grimwood J."/>
            <person name="Chapman J.A."/>
            <person name="Shapiro H."/>
            <person name="Aerts A."/>
            <person name="Otillar R.P."/>
            <person name="Terry A.Y."/>
            <person name="Boore J.L."/>
            <person name="Grigoriev I.V."/>
            <person name="Lindberg D.R."/>
            <person name="Seaver E.C."/>
            <person name="Weisblat D.A."/>
            <person name="Putnam N.H."/>
            <person name="Rokhsar D.S."/>
        </authorList>
    </citation>
    <scope>NUCLEOTIDE SEQUENCE</scope>
</reference>
<dbReference type="OrthoDB" id="498125at2759"/>
<sequence>MNQQIKYHEDCCKTNKQNKIRIRFPLMRAWVMLTPEDMVISNNIKTSKNTRNKNDLKQKKTIINKQTIKKSDFKHVILDENSNKIRILQWNIKGMKSNLPELQTFLSKYNPHIICLQETKPTEKKQMKLKNFMAFHKPVISTKLNSSAGLSICNHDKIIQSPVHTNIRDLLPECQCRLEIFAGVRFFLSDSEKYPERVYVEWRIPARKDSAEVKARVDIRMRTRFGTAWCGIRMPPGQNLQ</sequence>
<dbReference type="InterPro" id="IPR005135">
    <property type="entry name" value="Endo/exonuclease/phosphatase"/>
</dbReference>
<reference evidence="3" key="3">
    <citation type="submission" date="2015-06" db="UniProtKB">
        <authorList>
            <consortium name="EnsemblMetazoa"/>
        </authorList>
    </citation>
    <scope>IDENTIFICATION</scope>
</reference>
<dbReference type="InParanoid" id="T1F9R2"/>
<organism evidence="3 4">
    <name type="scientific">Helobdella robusta</name>
    <name type="common">Californian leech</name>
    <dbReference type="NCBI Taxonomy" id="6412"/>
    <lineage>
        <taxon>Eukaryota</taxon>
        <taxon>Metazoa</taxon>
        <taxon>Spiralia</taxon>
        <taxon>Lophotrochozoa</taxon>
        <taxon>Annelida</taxon>
        <taxon>Clitellata</taxon>
        <taxon>Hirudinea</taxon>
        <taxon>Rhynchobdellida</taxon>
        <taxon>Glossiphoniidae</taxon>
        <taxon>Helobdella</taxon>
    </lineage>
</organism>
<dbReference type="CTD" id="20205561"/>
<evidence type="ECO:0000259" key="1">
    <source>
        <dbReference type="Pfam" id="PF03372"/>
    </source>
</evidence>
<accession>T1F9R2</accession>
<keyword evidence="4" id="KW-1185">Reference proteome</keyword>
<reference evidence="4" key="1">
    <citation type="submission" date="2012-12" db="EMBL/GenBank/DDBJ databases">
        <authorList>
            <person name="Hellsten U."/>
            <person name="Grimwood J."/>
            <person name="Chapman J.A."/>
            <person name="Shapiro H."/>
            <person name="Aerts A."/>
            <person name="Otillar R.P."/>
            <person name="Terry A.Y."/>
            <person name="Boore J.L."/>
            <person name="Simakov O."/>
            <person name="Marletaz F."/>
            <person name="Cho S.-J."/>
            <person name="Edsinger-Gonzales E."/>
            <person name="Havlak P."/>
            <person name="Kuo D.-H."/>
            <person name="Larsson T."/>
            <person name="Lv J."/>
            <person name="Arendt D."/>
            <person name="Savage R."/>
            <person name="Osoegawa K."/>
            <person name="de Jong P."/>
            <person name="Lindberg D.R."/>
            <person name="Seaver E.C."/>
            <person name="Weisblat D.A."/>
            <person name="Putnam N.H."/>
            <person name="Grigoriev I.V."/>
            <person name="Rokhsar D.S."/>
        </authorList>
    </citation>
    <scope>NUCLEOTIDE SEQUENCE</scope>
</reference>
<dbReference type="GO" id="GO:0006284">
    <property type="term" value="P:base-excision repair"/>
    <property type="evidence" value="ECO:0000318"/>
    <property type="project" value="GO_Central"/>
</dbReference>
<dbReference type="Gene3D" id="3.60.10.10">
    <property type="entry name" value="Endonuclease/exonuclease/phosphatase"/>
    <property type="match status" value="1"/>
</dbReference>
<dbReference type="GO" id="GO:0005634">
    <property type="term" value="C:nucleus"/>
    <property type="evidence" value="ECO:0000318"/>
    <property type="project" value="GO_Central"/>
</dbReference>